<protein>
    <submittedName>
        <fullName evidence="1">Jg5564 protein</fullName>
    </submittedName>
</protein>
<name>A0A8S4RMR5_9NEOP</name>
<proteinExistence type="predicted"/>
<reference evidence="1" key="1">
    <citation type="submission" date="2022-03" db="EMBL/GenBank/DDBJ databases">
        <authorList>
            <person name="Lindestad O."/>
        </authorList>
    </citation>
    <scope>NUCLEOTIDE SEQUENCE</scope>
</reference>
<organism evidence="1 2">
    <name type="scientific">Pararge aegeria aegeria</name>
    <dbReference type="NCBI Taxonomy" id="348720"/>
    <lineage>
        <taxon>Eukaryota</taxon>
        <taxon>Metazoa</taxon>
        <taxon>Ecdysozoa</taxon>
        <taxon>Arthropoda</taxon>
        <taxon>Hexapoda</taxon>
        <taxon>Insecta</taxon>
        <taxon>Pterygota</taxon>
        <taxon>Neoptera</taxon>
        <taxon>Endopterygota</taxon>
        <taxon>Lepidoptera</taxon>
        <taxon>Glossata</taxon>
        <taxon>Ditrysia</taxon>
        <taxon>Papilionoidea</taxon>
        <taxon>Nymphalidae</taxon>
        <taxon>Satyrinae</taxon>
        <taxon>Satyrini</taxon>
        <taxon>Parargina</taxon>
        <taxon>Pararge</taxon>
    </lineage>
</organism>
<dbReference type="AlphaFoldDB" id="A0A8S4RMR5"/>
<dbReference type="EMBL" id="CAKXAJ010025268">
    <property type="protein sequence ID" value="CAH2237431.1"/>
    <property type="molecule type" value="Genomic_DNA"/>
</dbReference>
<evidence type="ECO:0000313" key="2">
    <source>
        <dbReference type="Proteomes" id="UP000838756"/>
    </source>
</evidence>
<comment type="caution">
    <text evidence="1">The sequence shown here is derived from an EMBL/GenBank/DDBJ whole genome shotgun (WGS) entry which is preliminary data.</text>
</comment>
<evidence type="ECO:0000313" key="1">
    <source>
        <dbReference type="EMBL" id="CAH2237431.1"/>
    </source>
</evidence>
<dbReference type="Proteomes" id="UP000838756">
    <property type="component" value="Unassembled WGS sequence"/>
</dbReference>
<accession>A0A8S4RMR5</accession>
<gene>
    <name evidence="1" type="primary">jg5564</name>
    <name evidence="1" type="ORF">PAEG_LOCUS14718</name>
</gene>
<keyword evidence="2" id="KW-1185">Reference proteome</keyword>
<sequence length="67" mass="7335">MLWTMLKSKAKTAGKKLGILNKVKRYFTPEQLSVPSSSSVVHGVLQPFMGWLCQIPARCFGFGGSSC</sequence>